<dbReference type="InterPro" id="IPR036412">
    <property type="entry name" value="HAD-like_sf"/>
</dbReference>
<keyword evidence="7" id="KW-1185">Reference proteome</keyword>
<dbReference type="InterPro" id="IPR050155">
    <property type="entry name" value="HAD-like_hydrolase_sf"/>
</dbReference>
<keyword evidence="5" id="KW-0378">Hydrolase</keyword>
<dbReference type="AlphaFoldDB" id="A0A1Q9AAQ6"/>
<comment type="pathway">
    <text evidence="2">Organic acid metabolism; glycolate biosynthesis; glycolate from 2-phosphoglycolate: step 1/1.</text>
</comment>
<dbReference type="Proteomes" id="UP000185598">
    <property type="component" value="Unassembled WGS sequence"/>
</dbReference>
<sequence>MPGQIKGILFDKDGTLLDYDASWAPVNRQLALMAADGDAVLAEQLLSACGMDPESGYVVPDSLLAAGNAREIAEGLAQAGSPFPVEHLTVELDTIFANAAALSVPVTDLLALFTRLKACGLKLGIASSDNERSIRAIVSRFGLEGHVDYVAGYDTGFGCKPEPGMVHGFCDATGLAPHEVAVVGDNNHDLMMGRNAGAGLAVAVLTGTGSRLTLEAGSDYCLNDITELERILA</sequence>
<dbReference type="Proteomes" id="UP000544107">
    <property type="component" value="Unassembled WGS sequence"/>
</dbReference>
<evidence type="ECO:0000256" key="3">
    <source>
        <dbReference type="ARBA" id="ARBA00006171"/>
    </source>
</evidence>
<dbReference type="GO" id="GO:0006281">
    <property type="term" value="P:DNA repair"/>
    <property type="evidence" value="ECO:0007669"/>
    <property type="project" value="TreeGrafter"/>
</dbReference>
<reference evidence="6 7" key="1">
    <citation type="submission" date="2016-09" db="EMBL/GenBank/DDBJ databases">
        <title>Rhizobium oryziradicis sp. nov., isolated from the root of rice.</title>
        <authorList>
            <person name="Zhao J."/>
            <person name="Zhang X."/>
        </authorList>
    </citation>
    <scope>NUCLEOTIDE SEQUENCE [LARGE SCALE GENOMIC DNA]</scope>
    <source>
        <strain evidence="6 7">14971</strain>
    </source>
</reference>
<dbReference type="SUPFAM" id="SSF56784">
    <property type="entry name" value="HAD-like"/>
    <property type="match status" value="1"/>
</dbReference>
<dbReference type="STRING" id="887144.BJF91_22690"/>
<dbReference type="InterPro" id="IPR023214">
    <property type="entry name" value="HAD_sf"/>
</dbReference>
<dbReference type="EC" id="3.1.3.18" evidence="4"/>
<comment type="caution">
    <text evidence="6">The sequence shown here is derived from an EMBL/GenBank/DDBJ whole genome shotgun (WGS) entry which is preliminary data.</text>
</comment>
<dbReference type="Pfam" id="PF00702">
    <property type="entry name" value="Hydrolase"/>
    <property type="match status" value="1"/>
</dbReference>
<dbReference type="NCBIfam" id="TIGR01549">
    <property type="entry name" value="HAD-SF-IA-v1"/>
    <property type="match status" value="1"/>
</dbReference>
<evidence type="ECO:0000256" key="1">
    <source>
        <dbReference type="ARBA" id="ARBA00000830"/>
    </source>
</evidence>
<dbReference type="SFLD" id="SFLDS00003">
    <property type="entry name" value="Haloacid_Dehalogenase"/>
    <property type="match status" value="1"/>
</dbReference>
<proteinExistence type="inferred from homology"/>
<organism evidence="6 7">
    <name type="scientific">Allorhizobium taibaishanense</name>
    <dbReference type="NCBI Taxonomy" id="887144"/>
    <lineage>
        <taxon>Bacteria</taxon>
        <taxon>Pseudomonadati</taxon>
        <taxon>Pseudomonadota</taxon>
        <taxon>Alphaproteobacteria</taxon>
        <taxon>Hyphomicrobiales</taxon>
        <taxon>Rhizobiaceae</taxon>
        <taxon>Rhizobium/Agrobacterium group</taxon>
        <taxon>Allorhizobium</taxon>
    </lineage>
</organism>
<dbReference type="PANTHER" id="PTHR43434:SF1">
    <property type="entry name" value="PHOSPHOGLYCOLATE PHOSPHATASE"/>
    <property type="match status" value="1"/>
</dbReference>
<dbReference type="EMBL" id="JACIED010000002">
    <property type="protein sequence ID" value="MBB4006929.1"/>
    <property type="molecule type" value="Genomic_DNA"/>
</dbReference>
<dbReference type="InterPro" id="IPR006439">
    <property type="entry name" value="HAD-SF_hydro_IA"/>
</dbReference>
<evidence type="ECO:0000313" key="6">
    <source>
        <dbReference type="EMBL" id="OLP51943.1"/>
    </source>
</evidence>
<evidence type="ECO:0000256" key="2">
    <source>
        <dbReference type="ARBA" id="ARBA00004818"/>
    </source>
</evidence>
<evidence type="ECO:0000313" key="8">
    <source>
        <dbReference type="Proteomes" id="UP000544107"/>
    </source>
</evidence>
<dbReference type="InterPro" id="IPR023198">
    <property type="entry name" value="PGP-like_dom2"/>
</dbReference>
<evidence type="ECO:0000313" key="7">
    <source>
        <dbReference type="Proteomes" id="UP000185598"/>
    </source>
</evidence>
<dbReference type="GO" id="GO:0008967">
    <property type="term" value="F:phosphoglycolate phosphatase activity"/>
    <property type="evidence" value="ECO:0007669"/>
    <property type="project" value="UniProtKB-EC"/>
</dbReference>
<evidence type="ECO:0000256" key="4">
    <source>
        <dbReference type="ARBA" id="ARBA00013078"/>
    </source>
</evidence>
<reference evidence="5 8" key="2">
    <citation type="submission" date="2020-08" db="EMBL/GenBank/DDBJ databases">
        <title>Genomic Encyclopedia of Type Strains, Phase IV (KMG-IV): sequencing the most valuable type-strain genomes for metagenomic binning, comparative biology and taxonomic classification.</title>
        <authorList>
            <person name="Goeker M."/>
        </authorList>
    </citation>
    <scope>NUCLEOTIDE SEQUENCE [LARGE SCALE GENOMIC DNA]</scope>
    <source>
        <strain evidence="5 8">DSM 100021</strain>
    </source>
</reference>
<name>A0A1Q9AAQ6_9HYPH</name>
<dbReference type="Gene3D" id="3.40.50.1000">
    <property type="entry name" value="HAD superfamily/HAD-like"/>
    <property type="match status" value="1"/>
</dbReference>
<protein>
    <recommendedName>
        <fullName evidence="4">phosphoglycolate phosphatase</fullName>
        <ecNumber evidence="4">3.1.3.18</ecNumber>
    </recommendedName>
</protein>
<comment type="catalytic activity">
    <reaction evidence="1">
        <text>2-phosphoglycolate + H2O = glycolate + phosphate</text>
        <dbReference type="Rhea" id="RHEA:14369"/>
        <dbReference type="ChEBI" id="CHEBI:15377"/>
        <dbReference type="ChEBI" id="CHEBI:29805"/>
        <dbReference type="ChEBI" id="CHEBI:43474"/>
        <dbReference type="ChEBI" id="CHEBI:58033"/>
        <dbReference type="EC" id="3.1.3.18"/>
    </reaction>
</comment>
<comment type="similarity">
    <text evidence="3">Belongs to the HAD-like hydrolase superfamily. CbbY/CbbZ/Gph/YieH family.</text>
</comment>
<dbReference type="RefSeq" id="WP_075613074.1">
    <property type="nucleotide sequence ID" value="NZ_JACIED010000002.1"/>
</dbReference>
<accession>A0A1Q9AAQ6</accession>
<dbReference type="PANTHER" id="PTHR43434">
    <property type="entry name" value="PHOSPHOGLYCOLATE PHOSPHATASE"/>
    <property type="match status" value="1"/>
</dbReference>
<dbReference type="Gene3D" id="1.10.150.240">
    <property type="entry name" value="Putative phosphatase, domain 2"/>
    <property type="match status" value="1"/>
</dbReference>
<gene>
    <name evidence="6" type="ORF">BJF91_22690</name>
    <name evidence="5" type="ORF">GGQ71_001192</name>
</gene>
<dbReference type="EMBL" id="MKIN01000018">
    <property type="protein sequence ID" value="OLP51943.1"/>
    <property type="molecule type" value="Genomic_DNA"/>
</dbReference>
<evidence type="ECO:0000313" key="5">
    <source>
        <dbReference type="EMBL" id="MBB4006929.1"/>
    </source>
</evidence>
<dbReference type="SFLD" id="SFLDG01129">
    <property type="entry name" value="C1.5:_HAD__Beta-PGM__Phosphata"/>
    <property type="match status" value="1"/>
</dbReference>